<name>A0A835DJW5_TETSI</name>
<evidence type="ECO:0000313" key="4">
    <source>
        <dbReference type="Proteomes" id="UP000655225"/>
    </source>
</evidence>
<dbReference type="PANTHER" id="PTHR12300">
    <property type="entry name" value="HVA22-LIKE PROTEINS"/>
    <property type="match status" value="1"/>
</dbReference>
<dbReference type="Pfam" id="PF03134">
    <property type="entry name" value="TB2_DP1_HVA22"/>
    <property type="match status" value="1"/>
</dbReference>
<evidence type="ECO:0000256" key="1">
    <source>
        <dbReference type="RuleBase" id="RU362006"/>
    </source>
</evidence>
<dbReference type="PANTHER" id="PTHR12300:SF162">
    <property type="entry name" value="HVA22-LIKE PROTEIN J"/>
    <property type="match status" value="1"/>
</dbReference>
<comment type="caution">
    <text evidence="3">The sequence shown here is derived from an EMBL/GenBank/DDBJ whole genome shotgun (WGS) entry which is preliminary data.</text>
</comment>
<protein>
    <recommendedName>
        <fullName evidence="1">HVA22-like protein</fullName>
    </recommendedName>
</protein>
<sequence length="245" mass="27920">MRLGCCRAYPSSPAIDIEEVCRDSALLNLMIVVAVLTVFERFGDVFVSWLPMYGEMKLAFVIYLWHPKTKGASYVYQTFLRPYIAEHETDIDRKFLELRARVWDLVIQHWQNSADFGQNAFLQIIQYLVAQFSKARNNNTTQVNLFHSLLFYLLYPPSAPPLPNATASFHRHSQTASGKWPPAPPPPPPPTTINGTVSPIPKSDHLPCETHSQATVGEAIAVQEFHMDDMLQAARIRLRRSRQQQ</sequence>
<feature type="region of interest" description="Disordered" evidence="2">
    <location>
        <begin position="165"/>
        <end position="197"/>
    </location>
</feature>
<dbReference type="Proteomes" id="UP000655225">
    <property type="component" value="Unassembled WGS sequence"/>
</dbReference>
<comment type="subcellular location">
    <subcellularLocation>
        <location evidence="1">Membrane</location>
        <topology evidence="1">Multi-pass membrane protein</topology>
    </subcellularLocation>
</comment>
<dbReference type="InterPro" id="IPR004345">
    <property type="entry name" value="TB2_DP1_HVA22"/>
</dbReference>
<dbReference type="OrthoDB" id="434647at2759"/>
<dbReference type="OMA" id="HLPCETH"/>
<dbReference type="EMBL" id="JABCRI010000007">
    <property type="protein sequence ID" value="KAF8403352.1"/>
    <property type="molecule type" value="Genomic_DNA"/>
</dbReference>
<proteinExistence type="inferred from homology"/>
<accession>A0A835DJW5</accession>
<gene>
    <name evidence="3" type="ORF">HHK36_011454</name>
</gene>
<reference evidence="3 4" key="1">
    <citation type="submission" date="2020-04" db="EMBL/GenBank/DDBJ databases">
        <title>Plant Genome Project.</title>
        <authorList>
            <person name="Zhang R.-G."/>
        </authorList>
    </citation>
    <scope>NUCLEOTIDE SEQUENCE [LARGE SCALE GENOMIC DNA]</scope>
    <source>
        <strain evidence="3">YNK0</strain>
        <tissue evidence="3">Leaf</tissue>
    </source>
</reference>
<comment type="similarity">
    <text evidence="1">Belongs to the DP1 family.</text>
</comment>
<dbReference type="GO" id="GO:0016020">
    <property type="term" value="C:membrane"/>
    <property type="evidence" value="ECO:0007669"/>
    <property type="project" value="UniProtKB-SubCell"/>
</dbReference>
<keyword evidence="4" id="KW-1185">Reference proteome</keyword>
<dbReference type="AlphaFoldDB" id="A0A835DJW5"/>
<feature type="compositionally biased region" description="Pro residues" evidence="2">
    <location>
        <begin position="181"/>
        <end position="191"/>
    </location>
</feature>
<organism evidence="3 4">
    <name type="scientific">Tetracentron sinense</name>
    <name type="common">Spur-leaf</name>
    <dbReference type="NCBI Taxonomy" id="13715"/>
    <lineage>
        <taxon>Eukaryota</taxon>
        <taxon>Viridiplantae</taxon>
        <taxon>Streptophyta</taxon>
        <taxon>Embryophyta</taxon>
        <taxon>Tracheophyta</taxon>
        <taxon>Spermatophyta</taxon>
        <taxon>Magnoliopsida</taxon>
        <taxon>Trochodendrales</taxon>
        <taxon>Trochodendraceae</taxon>
        <taxon>Tetracentron</taxon>
    </lineage>
</organism>
<evidence type="ECO:0000256" key="2">
    <source>
        <dbReference type="SAM" id="MobiDB-lite"/>
    </source>
</evidence>
<evidence type="ECO:0000313" key="3">
    <source>
        <dbReference type="EMBL" id="KAF8403352.1"/>
    </source>
</evidence>